<proteinExistence type="predicted"/>
<dbReference type="HOGENOM" id="CLU_1834870_0_0_1"/>
<feature type="signal peptide" evidence="1">
    <location>
        <begin position="1"/>
        <end position="19"/>
    </location>
</feature>
<organism evidence="2 3">
    <name type="scientific">Botryosphaeria parva (strain UCR-NP2)</name>
    <name type="common">Grapevine canker fungus</name>
    <name type="synonym">Neofusicoccum parvum</name>
    <dbReference type="NCBI Taxonomy" id="1287680"/>
    <lineage>
        <taxon>Eukaryota</taxon>
        <taxon>Fungi</taxon>
        <taxon>Dikarya</taxon>
        <taxon>Ascomycota</taxon>
        <taxon>Pezizomycotina</taxon>
        <taxon>Dothideomycetes</taxon>
        <taxon>Dothideomycetes incertae sedis</taxon>
        <taxon>Botryosphaeriales</taxon>
        <taxon>Botryosphaeriaceae</taxon>
        <taxon>Neofusicoccum</taxon>
    </lineage>
</organism>
<dbReference type="Proteomes" id="UP000013521">
    <property type="component" value="Unassembled WGS sequence"/>
</dbReference>
<reference evidence="3" key="1">
    <citation type="journal article" date="2013" name="Genome Announc.">
        <title>Draft genome sequence of Neofusicoccum parvum isolate UCR-NP2, a fungal vascular pathogen associated with grapevine cankers.</title>
        <authorList>
            <person name="Blanco-Ulate B."/>
            <person name="Rolshausen P."/>
            <person name="Cantu D."/>
        </authorList>
    </citation>
    <scope>NUCLEOTIDE SEQUENCE [LARGE SCALE GENOMIC DNA]</scope>
    <source>
        <strain evidence="3">UCR-NP2</strain>
    </source>
</reference>
<feature type="chain" id="PRO_5004359363" evidence="1">
    <location>
        <begin position="20"/>
        <end position="140"/>
    </location>
</feature>
<dbReference type="KEGG" id="npa:UCRNP2_321"/>
<dbReference type="AlphaFoldDB" id="R1EYM1"/>
<evidence type="ECO:0000256" key="1">
    <source>
        <dbReference type="SAM" id="SignalP"/>
    </source>
</evidence>
<protein>
    <submittedName>
        <fullName evidence="2">Uncharacterized protein</fullName>
    </submittedName>
</protein>
<dbReference type="EMBL" id="KB915678">
    <property type="protein sequence ID" value="EOD52878.1"/>
    <property type="molecule type" value="Genomic_DNA"/>
</dbReference>
<dbReference type="eggNOG" id="ENOG502SXSF">
    <property type="taxonomic scope" value="Eukaryota"/>
</dbReference>
<sequence length="140" mass="14250">MRAALALGSLAAVAATAAAAPASQAATDSQYGSWALDYTWSSAANGWKTEIFAATYSLDNSTAKQTWTLLPPTDESTISDPASFTASWDGSVVSLSQTVLIDGTNTTIYGSAPLSRTCGQGGNGRTCTGSTTVEVTQAIA</sequence>
<evidence type="ECO:0000313" key="2">
    <source>
        <dbReference type="EMBL" id="EOD52878.1"/>
    </source>
</evidence>
<evidence type="ECO:0000313" key="3">
    <source>
        <dbReference type="Proteomes" id="UP000013521"/>
    </source>
</evidence>
<name>R1EYM1_BOTPV</name>
<dbReference type="OrthoDB" id="3798738at2759"/>
<accession>R1EYM1</accession>
<gene>
    <name evidence="2" type="ORF">UCRNP2_321</name>
</gene>
<keyword evidence="1" id="KW-0732">Signal</keyword>